<dbReference type="RefSeq" id="WP_151146292.1">
    <property type="nucleotide sequence ID" value="NZ_WAGX01000005.1"/>
</dbReference>
<gene>
    <name evidence="1" type="ORF">F7O84_13775</name>
</gene>
<comment type="caution">
    <text evidence="1">The sequence shown here is derived from an EMBL/GenBank/DDBJ whole genome shotgun (WGS) entry which is preliminary data.</text>
</comment>
<dbReference type="AlphaFoldDB" id="A0A7V7QL32"/>
<evidence type="ECO:0000313" key="1">
    <source>
        <dbReference type="EMBL" id="KAB1438593.1"/>
    </source>
</evidence>
<sequence>MNKLQQNQDMGTTDNVSNYFIDFIPKQGNERNYDVVKNYITSHYLEVYEDKMIRILLKLMIYFNLKMYLTDFPIELKSALSKEYSRLVGTDLMSLPIEKWTKVIKYILKEHVSSIQILSIQPRFLISIESEFANELRRIPNSCVNLLRSIVESEGLFLIKMERQDETINRFTCHE</sequence>
<dbReference type="OrthoDB" id="3236025at2"/>
<organism evidence="1 2">
    <name type="scientific">Candidatus Galacturonatibacter soehngenii</name>
    <dbReference type="NCBI Taxonomy" id="2307010"/>
    <lineage>
        <taxon>Bacteria</taxon>
        <taxon>Bacillati</taxon>
        <taxon>Bacillota</taxon>
        <taxon>Clostridia</taxon>
        <taxon>Lachnospirales</taxon>
        <taxon>Lachnospiraceae</taxon>
        <taxon>Candidatus Galacturonatibacter</taxon>
    </lineage>
</organism>
<protein>
    <submittedName>
        <fullName evidence="1">Uncharacterized protein</fullName>
    </submittedName>
</protein>
<reference evidence="1 2" key="2">
    <citation type="submission" date="2020-02" db="EMBL/GenBank/DDBJ databases">
        <title>Candidatus Galacturonibacter soehngenii shows hetero-acetogenic catabolism of galacturonic acid but lacks a canonical carbon monoxide dehydrogenase/acetyl-CoA synthase complex.</title>
        <authorList>
            <person name="Diender M."/>
            <person name="Stouten G.R."/>
            <person name="Petersen J.F."/>
            <person name="Nielsen P.H."/>
            <person name="Dueholm M.S."/>
            <person name="Pronk J.T."/>
            <person name="Van Loosdrecht M.C.M."/>
        </authorList>
    </citation>
    <scope>NUCLEOTIDE SEQUENCE [LARGE SCALE GENOMIC DNA]</scope>
    <source>
        <strain evidence="1">GalUA</strain>
    </source>
</reference>
<reference evidence="1 2" key="1">
    <citation type="submission" date="2019-09" db="EMBL/GenBank/DDBJ databases">
        <authorList>
            <person name="Valk L.C."/>
        </authorList>
    </citation>
    <scope>NUCLEOTIDE SEQUENCE [LARGE SCALE GENOMIC DNA]</scope>
    <source>
        <strain evidence="1">GalUA</strain>
    </source>
</reference>
<keyword evidence="2" id="KW-1185">Reference proteome</keyword>
<evidence type="ECO:0000313" key="2">
    <source>
        <dbReference type="Proteomes" id="UP000461768"/>
    </source>
</evidence>
<name>A0A7V7QL32_9FIRM</name>
<proteinExistence type="predicted"/>
<dbReference type="EMBL" id="WAGX01000005">
    <property type="protein sequence ID" value="KAB1438593.1"/>
    <property type="molecule type" value="Genomic_DNA"/>
</dbReference>
<accession>A0A7V7QL32</accession>
<dbReference type="Proteomes" id="UP000461768">
    <property type="component" value="Unassembled WGS sequence"/>
</dbReference>